<dbReference type="Gene3D" id="1.10.287.130">
    <property type="match status" value="1"/>
</dbReference>
<dbReference type="PANTHER" id="PTHR43304">
    <property type="entry name" value="PHYTOCHROME-LIKE PROTEIN CPH1"/>
    <property type="match status" value="1"/>
</dbReference>
<feature type="transmembrane region" description="Helical" evidence="6">
    <location>
        <begin position="17"/>
        <end position="34"/>
    </location>
</feature>
<dbReference type="InterPro" id="IPR004358">
    <property type="entry name" value="Sig_transdc_His_kin-like_C"/>
</dbReference>
<keyword evidence="3" id="KW-0597">Phosphoprotein</keyword>
<dbReference type="PROSITE" id="PS50113">
    <property type="entry name" value="PAC"/>
    <property type="match status" value="1"/>
</dbReference>
<dbReference type="SUPFAM" id="SSF47384">
    <property type="entry name" value="Homodimeric domain of signal transducing histidine kinase"/>
    <property type="match status" value="1"/>
</dbReference>
<name>A0A8J3CKJ1_9BURK</name>
<keyword evidence="6" id="KW-1133">Transmembrane helix</keyword>
<keyword evidence="6" id="KW-0812">Transmembrane</keyword>
<gene>
    <name evidence="10" type="primary">dctS</name>
    <name evidence="10" type="ORF">GCM10009007_09650</name>
</gene>
<dbReference type="InterPro" id="IPR003594">
    <property type="entry name" value="HATPase_dom"/>
</dbReference>
<feature type="domain" description="Histidine kinase" evidence="7">
    <location>
        <begin position="447"/>
        <end position="665"/>
    </location>
</feature>
<dbReference type="InterPro" id="IPR000014">
    <property type="entry name" value="PAS"/>
</dbReference>
<evidence type="ECO:0000259" key="7">
    <source>
        <dbReference type="PROSITE" id="PS50109"/>
    </source>
</evidence>
<dbReference type="CDD" id="cd00082">
    <property type="entry name" value="HisKA"/>
    <property type="match status" value="1"/>
</dbReference>
<dbReference type="InterPro" id="IPR001610">
    <property type="entry name" value="PAC"/>
</dbReference>
<dbReference type="Proteomes" id="UP000614287">
    <property type="component" value="Unassembled WGS sequence"/>
</dbReference>
<keyword evidence="6" id="KW-0472">Membrane</keyword>
<dbReference type="InterPro" id="IPR003661">
    <property type="entry name" value="HisK_dim/P_dom"/>
</dbReference>
<dbReference type="SMART" id="SM00086">
    <property type="entry name" value="PAC"/>
    <property type="match status" value="1"/>
</dbReference>
<dbReference type="AlphaFoldDB" id="A0A8J3CKJ1"/>
<proteinExistence type="predicted"/>
<evidence type="ECO:0000256" key="4">
    <source>
        <dbReference type="ARBA" id="ARBA00022679"/>
    </source>
</evidence>
<dbReference type="InterPro" id="IPR036890">
    <property type="entry name" value="HATPase_C_sf"/>
</dbReference>
<dbReference type="InterPro" id="IPR036097">
    <property type="entry name" value="HisK_dim/P_sf"/>
</dbReference>
<dbReference type="RefSeq" id="WP_229809727.1">
    <property type="nucleotide sequence ID" value="NZ_BMZG01000004.1"/>
</dbReference>
<dbReference type="SMART" id="SM00387">
    <property type="entry name" value="HATPase_c"/>
    <property type="match status" value="1"/>
</dbReference>
<keyword evidence="11" id="KW-1185">Reference proteome</keyword>
<feature type="transmembrane region" description="Helical" evidence="6">
    <location>
        <begin position="259"/>
        <end position="283"/>
    </location>
</feature>
<organism evidence="10 11">
    <name type="scientific">Formosimonas limnophila</name>
    <dbReference type="NCBI Taxonomy" id="1384487"/>
    <lineage>
        <taxon>Bacteria</taxon>
        <taxon>Pseudomonadati</taxon>
        <taxon>Pseudomonadota</taxon>
        <taxon>Betaproteobacteria</taxon>
        <taxon>Burkholderiales</taxon>
        <taxon>Burkholderiaceae</taxon>
        <taxon>Formosimonas</taxon>
    </lineage>
</organism>
<dbReference type="Gene3D" id="3.30.450.20">
    <property type="entry name" value="PAS domain"/>
    <property type="match status" value="1"/>
</dbReference>
<comment type="catalytic activity">
    <reaction evidence="1">
        <text>ATP + protein L-histidine = ADP + protein N-phospho-L-histidine.</text>
        <dbReference type="EC" id="2.7.13.3"/>
    </reaction>
</comment>
<sequence length="671" mass="76131">MYNTVAQSKEFISRYRIWYWLPLLMILILLPIGLQTYQKVTKKEHQENIDVLTSDLYWLDQTIQSRLANQQTQVLNLVQDIERLNLPHSAFSERGSKLIESNQELVSVSWFDTQGQLLSTTSPIKQKISKAPIERDLIEQSGLDAALAKRSVQNTGPFAMQDQTFEATTFQPIFDGKSNTVGLIKIQYNLSQMLDDVIPKWFVDKYHAHVFRKDTSIYTTQHDKHTSFDSTIPTVDRDIKLANTTLTFTAQIYPDGQAWVLRTLLLGMLGLLLALLISVLLLARDIGRRRATEKELRQQHNLRHAIENSLAIGVRAHSLDGAIIYTNPAFCNMIGYTPEEILYIPPPLPYIPLEETKKLMAMRDMILAGGDLMTDHLEIKMRKKNGELIDTVMRGGLLYDEDQQRIGWITSVEDVTERKTLQAFQASEQKRLESINHLLNMGEMASSIAHELNQPLSAISGYATGLSNRIQKDSSSVSTEKLIEITEKIRRQAERAAHVARRVMQFVRQKEFSPRHTNVHEIIEQALEFMELELRQHQCTIRNEVADVELPEIFVDSGMIQQTLINVIRNAIDAMNHHSNEKKIITITASKYSDQHILLGIFDNGPGIPAEKVEAVFQAFYTTKKNGVGIGLNICRTMIESNGGRMWAKADSVGGVFYITLPIATSSDTIE</sequence>
<comment type="caution">
    <text evidence="10">The sequence shown here is derived from an EMBL/GenBank/DDBJ whole genome shotgun (WGS) entry which is preliminary data.</text>
</comment>
<evidence type="ECO:0000313" key="10">
    <source>
        <dbReference type="EMBL" id="GHA70867.1"/>
    </source>
</evidence>
<protein>
    <recommendedName>
        <fullName evidence="2">histidine kinase</fullName>
        <ecNumber evidence="2">2.7.13.3</ecNumber>
    </recommendedName>
</protein>
<evidence type="ECO:0000259" key="8">
    <source>
        <dbReference type="PROSITE" id="PS50112"/>
    </source>
</evidence>
<dbReference type="GO" id="GO:0000155">
    <property type="term" value="F:phosphorelay sensor kinase activity"/>
    <property type="evidence" value="ECO:0007669"/>
    <property type="project" value="InterPro"/>
</dbReference>
<dbReference type="Pfam" id="PF13426">
    <property type="entry name" value="PAS_9"/>
    <property type="match status" value="1"/>
</dbReference>
<dbReference type="EC" id="2.7.13.3" evidence="2"/>
<dbReference type="Gene3D" id="3.30.565.10">
    <property type="entry name" value="Histidine kinase-like ATPase, C-terminal domain"/>
    <property type="match status" value="1"/>
</dbReference>
<dbReference type="PROSITE" id="PS50112">
    <property type="entry name" value="PAS"/>
    <property type="match status" value="1"/>
</dbReference>
<dbReference type="InterPro" id="IPR052162">
    <property type="entry name" value="Sensor_kinase/Photoreceptor"/>
</dbReference>
<evidence type="ECO:0000256" key="2">
    <source>
        <dbReference type="ARBA" id="ARBA00012438"/>
    </source>
</evidence>
<dbReference type="SMART" id="SM00091">
    <property type="entry name" value="PAS"/>
    <property type="match status" value="1"/>
</dbReference>
<dbReference type="Pfam" id="PF02518">
    <property type="entry name" value="HATPase_c"/>
    <property type="match status" value="1"/>
</dbReference>
<evidence type="ECO:0000313" key="11">
    <source>
        <dbReference type="Proteomes" id="UP000614287"/>
    </source>
</evidence>
<dbReference type="SUPFAM" id="SSF55874">
    <property type="entry name" value="ATPase domain of HSP90 chaperone/DNA topoisomerase II/histidine kinase"/>
    <property type="match status" value="1"/>
</dbReference>
<reference evidence="10" key="1">
    <citation type="journal article" date="2014" name="Int. J. Syst. Evol. Microbiol.">
        <title>Complete genome sequence of Corynebacterium casei LMG S-19264T (=DSM 44701T), isolated from a smear-ripened cheese.</title>
        <authorList>
            <consortium name="US DOE Joint Genome Institute (JGI-PGF)"/>
            <person name="Walter F."/>
            <person name="Albersmeier A."/>
            <person name="Kalinowski J."/>
            <person name="Ruckert C."/>
        </authorList>
    </citation>
    <scope>NUCLEOTIDE SEQUENCE</scope>
    <source>
        <strain evidence="10">KCTC 32501</strain>
    </source>
</reference>
<dbReference type="NCBIfam" id="TIGR00229">
    <property type="entry name" value="sensory_box"/>
    <property type="match status" value="1"/>
</dbReference>
<evidence type="ECO:0000259" key="9">
    <source>
        <dbReference type="PROSITE" id="PS50113"/>
    </source>
</evidence>
<dbReference type="InterPro" id="IPR000700">
    <property type="entry name" value="PAS-assoc_C"/>
</dbReference>
<dbReference type="PANTHER" id="PTHR43304:SF1">
    <property type="entry name" value="PAC DOMAIN-CONTAINING PROTEIN"/>
    <property type="match status" value="1"/>
</dbReference>
<dbReference type="EMBL" id="BMZG01000004">
    <property type="protein sequence ID" value="GHA70867.1"/>
    <property type="molecule type" value="Genomic_DNA"/>
</dbReference>
<dbReference type="SMART" id="SM00388">
    <property type="entry name" value="HisKA"/>
    <property type="match status" value="1"/>
</dbReference>
<evidence type="ECO:0000256" key="5">
    <source>
        <dbReference type="ARBA" id="ARBA00022777"/>
    </source>
</evidence>
<feature type="domain" description="PAC" evidence="9">
    <location>
        <begin position="375"/>
        <end position="427"/>
    </location>
</feature>
<dbReference type="SUPFAM" id="SSF55785">
    <property type="entry name" value="PYP-like sensor domain (PAS domain)"/>
    <property type="match status" value="1"/>
</dbReference>
<keyword evidence="4" id="KW-0808">Transferase</keyword>
<keyword evidence="5 10" id="KW-0418">Kinase</keyword>
<dbReference type="Pfam" id="PF00512">
    <property type="entry name" value="HisKA"/>
    <property type="match status" value="1"/>
</dbReference>
<dbReference type="InterPro" id="IPR005467">
    <property type="entry name" value="His_kinase_dom"/>
</dbReference>
<reference evidence="10" key="2">
    <citation type="submission" date="2020-09" db="EMBL/GenBank/DDBJ databases">
        <authorList>
            <person name="Sun Q."/>
            <person name="Kim S."/>
        </authorList>
    </citation>
    <scope>NUCLEOTIDE SEQUENCE</scope>
    <source>
        <strain evidence="10">KCTC 32501</strain>
    </source>
</reference>
<evidence type="ECO:0000256" key="3">
    <source>
        <dbReference type="ARBA" id="ARBA00022553"/>
    </source>
</evidence>
<evidence type="ECO:0000256" key="1">
    <source>
        <dbReference type="ARBA" id="ARBA00000085"/>
    </source>
</evidence>
<dbReference type="CDD" id="cd00130">
    <property type="entry name" value="PAS"/>
    <property type="match status" value="1"/>
</dbReference>
<evidence type="ECO:0000256" key="6">
    <source>
        <dbReference type="SAM" id="Phobius"/>
    </source>
</evidence>
<dbReference type="InterPro" id="IPR035965">
    <property type="entry name" value="PAS-like_dom_sf"/>
</dbReference>
<accession>A0A8J3CKJ1</accession>
<dbReference type="PROSITE" id="PS50109">
    <property type="entry name" value="HIS_KIN"/>
    <property type="match status" value="1"/>
</dbReference>
<feature type="domain" description="PAS" evidence="8">
    <location>
        <begin position="298"/>
        <end position="342"/>
    </location>
</feature>
<dbReference type="PRINTS" id="PR00344">
    <property type="entry name" value="BCTRLSENSOR"/>
</dbReference>